<keyword evidence="1" id="KW-0472">Membrane</keyword>
<evidence type="ECO:0000313" key="2">
    <source>
        <dbReference type="EMBL" id="PTU77245.1"/>
    </source>
</evidence>
<accession>A0A2T5PHM5</accession>
<feature type="transmembrane region" description="Helical" evidence="1">
    <location>
        <begin position="32"/>
        <end position="57"/>
    </location>
</feature>
<dbReference type="AlphaFoldDB" id="A0A2S7FSF8"/>
<dbReference type="Proteomes" id="UP000272833">
    <property type="component" value="Unassembled WGS sequence"/>
</dbReference>
<proteinExistence type="predicted"/>
<organism evidence="3 5">
    <name type="scientific">Ectopseudomonas oleovorans</name>
    <name type="common">Pseudomonas oleovorans</name>
    <dbReference type="NCBI Taxonomy" id="301"/>
    <lineage>
        <taxon>Bacteria</taxon>
        <taxon>Pseudomonadati</taxon>
        <taxon>Pseudomonadota</taxon>
        <taxon>Gammaproteobacteria</taxon>
        <taxon>Pseudomonadales</taxon>
        <taxon>Pseudomonadaceae</taxon>
        <taxon>Ectopseudomonas</taxon>
    </lineage>
</organism>
<evidence type="ECO:0000313" key="5">
    <source>
        <dbReference type="Proteomes" id="UP000272833"/>
    </source>
</evidence>
<accession>A0A2S7FSF8</accession>
<evidence type="ECO:0000313" key="3">
    <source>
        <dbReference type="EMBL" id="RRW37786.1"/>
    </source>
</evidence>
<gene>
    <name evidence="2" type="ORF">DBO86_20930</name>
    <name evidence="3" type="ORF">EGJ44_06660</name>
</gene>
<reference evidence="2 4" key="1">
    <citation type="submission" date="2018-04" db="EMBL/GenBank/DDBJ databases">
        <title>Pseudomonas sp. nov., isolated from mangrove soil.</title>
        <authorList>
            <person name="Chen C."/>
        </authorList>
    </citation>
    <scope>NUCLEOTIDE SEQUENCE [LARGE SCALE GENOMIC DNA]</scope>
    <source>
        <strain evidence="2 4">JCM 14246</strain>
    </source>
</reference>
<keyword evidence="4" id="KW-1185">Reference proteome</keyword>
<reference evidence="3 5" key="2">
    <citation type="submission" date="2018-10" db="EMBL/GenBank/DDBJ databases">
        <title>Transmission dynamics of multidrug resistant bacteria on intensive care unit surfaces.</title>
        <authorList>
            <person name="D'Souza A.W."/>
            <person name="Potter R.F."/>
            <person name="Wallace M."/>
            <person name="Shupe A."/>
            <person name="Patel S."/>
            <person name="Sun S."/>
            <person name="Gul D."/>
            <person name="Kwon J.H."/>
            <person name="Andleeb S."/>
            <person name="Burnham C.-A.D."/>
            <person name="Dantas G."/>
        </authorList>
    </citation>
    <scope>NUCLEOTIDE SEQUENCE [LARGE SCALE GENOMIC DNA]</scope>
    <source>
        <strain evidence="3 5">PO_271</strain>
    </source>
</reference>
<dbReference type="Proteomes" id="UP000244052">
    <property type="component" value="Unassembled WGS sequence"/>
</dbReference>
<evidence type="ECO:0000313" key="4">
    <source>
        <dbReference type="Proteomes" id="UP000244052"/>
    </source>
</evidence>
<keyword evidence="1" id="KW-0812">Transmembrane</keyword>
<accession>A0A3R8W3A9</accession>
<keyword evidence="1" id="KW-1133">Transmembrane helix</keyword>
<comment type="caution">
    <text evidence="3">The sequence shown here is derived from an EMBL/GenBank/DDBJ whole genome shotgun (WGS) entry which is preliminary data.</text>
</comment>
<dbReference type="EMBL" id="RHRS01000012">
    <property type="protein sequence ID" value="RRW37786.1"/>
    <property type="molecule type" value="Genomic_DNA"/>
</dbReference>
<evidence type="ECO:0000256" key="1">
    <source>
        <dbReference type="SAM" id="Phobius"/>
    </source>
</evidence>
<sequence>MVSLSIGGVILLLQGLALLVLAGEGWRLPRGLWCWLLPLTVVLLYLVDLAPLSQVLLHLQSDLPMFSCF</sequence>
<protein>
    <submittedName>
        <fullName evidence="3">Uncharacterized protein</fullName>
    </submittedName>
</protein>
<dbReference type="EMBL" id="QASO01000121">
    <property type="protein sequence ID" value="PTU77245.1"/>
    <property type="molecule type" value="Genomic_DNA"/>
</dbReference>
<name>A0A2S7FSF8_ECTOL</name>